<dbReference type="SUPFAM" id="SSF55961">
    <property type="entry name" value="Bet v1-like"/>
    <property type="match status" value="1"/>
</dbReference>
<dbReference type="Gene3D" id="3.30.530.20">
    <property type="match status" value="1"/>
</dbReference>
<gene>
    <name evidence="3" type="ORF">H257_18315</name>
</gene>
<feature type="compositionally biased region" description="Polar residues" evidence="1">
    <location>
        <begin position="12"/>
        <end position="21"/>
    </location>
</feature>
<accession>W4FBM2</accession>
<dbReference type="GeneID" id="20820311"/>
<dbReference type="RefSeq" id="XP_009845653.1">
    <property type="nucleotide sequence ID" value="XM_009847351.1"/>
</dbReference>
<evidence type="ECO:0000256" key="1">
    <source>
        <dbReference type="SAM" id="MobiDB-lite"/>
    </source>
</evidence>
<proteinExistence type="predicted"/>
<dbReference type="VEuPathDB" id="FungiDB:H257_18315"/>
<dbReference type="AlphaFoldDB" id="W4FBM2"/>
<dbReference type="OrthoDB" id="79524at2759"/>
<dbReference type="InterPro" id="IPR001683">
    <property type="entry name" value="PX_dom"/>
</dbReference>
<dbReference type="GO" id="GO:0035091">
    <property type="term" value="F:phosphatidylinositol binding"/>
    <property type="evidence" value="ECO:0007669"/>
    <property type="project" value="InterPro"/>
</dbReference>
<dbReference type="EMBL" id="KI913266">
    <property type="protein sequence ID" value="ETV64887.1"/>
    <property type="molecule type" value="Genomic_DNA"/>
</dbReference>
<dbReference type="Pfam" id="PF16117">
    <property type="entry name" value="DUF4833"/>
    <property type="match status" value="1"/>
</dbReference>
<dbReference type="Pfam" id="PF00787">
    <property type="entry name" value="PX"/>
    <property type="match status" value="1"/>
</dbReference>
<feature type="domain" description="PX" evidence="2">
    <location>
        <begin position="118"/>
        <end position="253"/>
    </location>
</feature>
<protein>
    <recommendedName>
        <fullName evidence="2">PX domain-containing protein</fullName>
    </recommendedName>
</protein>
<reference evidence="3" key="1">
    <citation type="submission" date="2013-12" db="EMBL/GenBank/DDBJ databases">
        <title>The Genome Sequence of Aphanomyces astaci APO3.</title>
        <authorList>
            <consortium name="The Broad Institute Genomics Platform"/>
            <person name="Russ C."/>
            <person name="Tyler B."/>
            <person name="van West P."/>
            <person name="Dieguez-Uribeondo J."/>
            <person name="Young S.K."/>
            <person name="Zeng Q."/>
            <person name="Gargeya S."/>
            <person name="Fitzgerald M."/>
            <person name="Abouelleil A."/>
            <person name="Alvarado L."/>
            <person name="Chapman S.B."/>
            <person name="Gainer-Dewar J."/>
            <person name="Goldberg J."/>
            <person name="Griggs A."/>
            <person name="Gujja S."/>
            <person name="Hansen M."/>
            <person name="Howarth C."/>
            <person name="Imamovic A."/>
            <person name="Ireland A."/>
            <person name="Larimer J."/>
            <person name="McCowan C."/>
            <person name="Murphy C."/>
            <person name="Pearson M."/>
            <person name="Poon T.W."/>
            <person name="Priest M."/>
            <person name="Roberts A."/>
            <person name="Saif S."/>
            <person name="Shea T."/>
            <person name="Sykes S."/>
            <person name="Wortman J."/>
            <person name="Nusbaum C."/>
            <person name="Birren B."/>
        </authorList>
    </citation>
    <scope>NUCLEOTIDE SEQUENCE [LARGE SCALE GENOMIC DNA]</scope>
    <source>
        <strain evidence="3">APO3</strain>
    </source>
</reference>
<evidence type="ECO:0000313" key="3">
    <source>
        <dbReference type="EMBL" id="ETV64887.1"/>
    </source>
</evidence>
<dbReference type="SUPFAM" id="SSF64268">
    <property type="entry name" value="PX domain"/>
    <property type="match status" value="1"/>
</dbReference>
<dbReference type="InterPro" id="IPR023393">
    <property type="entry name" value="START-like_dom_sf"/>
</dbReference>
<feature type="compositionally biased region" description="Polar residues" evidence="1">
    <location>
        <begin position="66"/>
        <end position="76"/>
    </location>
</feature>
<sequence>MQHKAAAVERQPSGTNVLLPSATTPPDCIICRACKQPVHLDDIGDHDCKTSTSAPPPSRPGASKEPNASTLASRPSLNGLIPSLQPPAVVVSAPEQPAKPSGVMKPPLLTRKSSASSNQTADIQAHVTQVTVSQQGFATYRISSSLWPNGPQFTVDRRYRDFYAFATLLQLMLSPSSTSPHAMWVKLPPKTYCSRNTLTDGFLLRRKAGLEGFLSTAIDMLLNPKTTAGPAHKRTLTQMHVLREFLGIPAARDVHGAVRDLKRLGLTSDGWTRVQTLGVQDHVFEQVVDGFNTIKRVATLPFPARAIFDLLVLPPHQVTAFNPNVVGGSILRKESTSMWVEHVQLKTLWLHSGVDCVNVKSWRLEPNGSIVVVSIPAASADCPPQVTATAQGVLTGWILAPVTTPEDDSTVVTMVTQMDLRRHLGPNSTWNKLALRNYAMDITYIHKHLEKSFEKAYYDAVGPLVSADELHSLTLHPQDMQKPVVAGNKDPKVFLLCQQIEPQFCLLIHKNTNRNALILKLHQVSTDGGDDQVHAKDPLVGEWVMFEKTKNPRQPMSTLERNTTYQWTAKHLGQGVHAISFGMLKGRTFQLRNQQGYSLYGTVNGKPNVVLKRFYLTFAPSMVGLGQLDKVELVGDTETEVVFVR</sequence>
<feature type="region of interest" description="Disordered" evidence="1">
    <location>
        <begin position="1"/>
        <end position="21"/>
    </location>
</feature>
<dbReference type="Gene3D" id="3.30.1520.10">
    <property type="entry name" value="Phox-like domain"/>
    <property type="match status" value="1"/>
</dbReference>
<organism evidence="3">
    <name type="scientific">Aphanomyces astaci</name>
    <name type="common">Crayfish plague agent</name>
    <dbReference type="NCBI Taxonomy" id="112090"/>
    <lineage>
        <taxon>Eukaryota</taxon>
        <taxon>Sar</taxon>
        <taxon>Stramenopiles</taxon>
        <taxon>Oomycota</taxon>
        <taxon>Saprolegniomycetes</taxon>
        <taxon>Saprolegniales</taxon>
        <taxon>Verrucalvaceae</taxon>
        <taxon>Aphanomyces</taxon>
    </lineage>
</organism>
<evidence type="ECO:0000259" key="2">
    <source>
        <dbReference type="PROSITE" id="PS50195"/>
    </source>
</evidence>
<dbReference type="InterPro" id="IPR032269">
    <property type="entry name" value="DUF4833"/>
</dbReference>
<dbReference type="InterPro" id="IPR036871">
    <property type="entry name" value="PX_dom_sf"/>
</dbReference>
<feature type="region of interest" description="Disordered" evidence="1">
    <location>
        <begin position="93"/>
        <end position="115"/>
    </location>
</feature>
<feature type="region of interest" description="Disordered" evidence="1">
    <location>
        <begin position="46"/>
        <end position="78"/>
    </location>
</feature>
<dbReference type="PROSITE" id="PS50195">
    <property type="entry name" value="PX"/>
    <property type="match status" value="1"/>
</dbReference>
<name>W4FBM2_APHAT</name>